<dbReference type="AlphaFoldDB" id="A0A975GEP4"/>
<dbReference type="EMBL" id="CP061799">
    <property type="protein sequence ID" value="QTA78403.1"/>
    <property type="molecule type" value="Genomic_DNA"/>
</dbReference>
<keyword evidence="3" id="KW-1185">Reference proteome</keyword>
<dbReference type="Pfam" id="PF00485">
    <property type="entry name" value="PRK"/>
    <property type="match status" value="1"/>
</dbReference>
<organism evidence="2 3">
    <name type="scientific">Desulfonema limicola</name>
    <dbReference type="NCBI Taxonomy" id="45656"/>
    <lineage>
        <taxon>Bacteria</taxon>
        <taxon>Pseudomonadati</taxon>
        <taxon>Thermodesulfobacteriota</taxon>
        <taxon>Desulfobacteria</taxon>
        <taxon>Desulfobacterales</taxon>
        <taxon>Desulfococcaceae</taxon>
        <taxon>Desulfonema</taxon>
    </lineage>
</organism>
<protein>
    <submittedName>
        <fullName evidence="2">Phosphoribulokinase</fullName>
    </submittedName>
</protein>
<evidence type="ECO:0000313" key="3">
    <source>
        <dbReference type="Proteomes" id="UP000663720"/>
    </source>
</evidence>
<feature type="domain" description="Phosphoribulokinase/uridine kinase" evidence="1">
    <location>
        <begin position="68"/>
        <end position="189"/>
    </location>
</feature>
<evidence type="ECO:0000313" key="2">
    <source>
        <dbReference type="EMBL" id="QTA78403.1"/>
    </source>
</evidence>
<gene>
    <name evidence="2" type="ORF">dnl_06240</name>
</gene>
<proteinExistence type="predicted"/>
<dbReference type="InterPro" id="IPR027417">
    <property type="entry name" value="P-loop_NTPase"/>
</dbReference>
<dbReference type="Gene3D" id="3.40.50.300">
    <property type="entry name" value="P-loop containing nucleotide triphosphate hydrolases"/>
    <property type="match status" value="1"/>
</dbReference>
<dbReference type="InterPro" id="IPR006083">
    <property type="entry name" value="PRK/URK"/>
</dbReference>
<sequence length="318" mass="37041">MSTHWPDSNAALNQHHLDMIWNDVKNEVSGICRQNQLPPSFSNIVKQAYLPLAAWIAEKLKGKQDNIILGINGAQGSGKSTLCRFLDFLLLEIWKIQVITISIDDLYKTREQRKYLAKTIHPLFETRGVPGTHDVNLGIELFNKLKNMKAGSEPVSIPRFNKATDDRYPENQWTSCTQAPKIIIFEGWCVGSRHQPVKDLEVPANSMEMEKDSKLVWRNYVNYQLEKVYPPLFNQIDYLVMLKVPGMEQVLKWRKKQEHKLAQSQQNSQGNNRIMSDEEIEEFVMYYQRLTEYMLEEMPQRADVILWLDGNHQIYKVT</sequence>
<evidence type="ECO:0000259" key="1">
    <source>
        <dbReference type="Pfam" id="PF00485"/>
    </source>
</evidence>
<dbReference type="SUPFAM" id="SSF52540">
    <property type="entry name" value="P-loop containing nucleoside triphosphate hydrolases"/>
    <property type="match status" value="1"/>
</dbReference>
<dbReference type="GO" id="GO:0016301">
    <property type="term" value="F:kinase activity"/>
    <property type="evidence" value="ECO:0007669"/>
    <property type="project" value="InterPro"/>
</dbReference>
<name>A0A975GEP4_9BACT</name>
<dbReference type="RefSeq" id="WP_207690264.1">
    <property type="nucleotide sequence ID" value="NZ_CP061799.1"/>
</dbReference>
<dbReference type="Proteomes" id="UP000663720">
    <property type="component" value="Chromosome"/>
</dbReference>
<dbReference type="KEGG" id="dli:dnl_06240"/>
<dbReference type="GO" id="GO:0005524">
    <property type="term" value="F:ATP binding"/>
    <property type="evidence" value="ECO:0007669"/>
    <property type="project" value="InterPro"/>
</dbReference>
<reference evidence="2" key="1">
    <citation type="journal article" date="2021" name="Microb. Physiol.">
        <title>Proteogenomic Insights into the Physiology of Marine, Sulfate-Reducing, Filamentous Desulfonema limicola and Desulfonema magnum.</title>
        <authorList>
            <person name="Schnaars V."/>
            <person name="Wohlbrand L."/>
            <person name="Scheve S."/>
            <person name="Hinrichs C."/>
            <person name="Reinhardt R."/>
            <person name="Rabus R."/>
        </authorList>
    </citation>
    <scope>NUCLEOTIDE SEQUENCE</scope>
    <source>
        <strain evidence="2">5ac10</strain>
    </source>
</reference>
<dbReference type="PANTHER" id="PTHR10285">
    <property type="entry name" value="URIDINE KINASE"/>
    <property type="match status" value="1"/>
</dbReference>
<accession>A0A975GEP4</accession>